<dbReference type="PANTHER" id="PTHR30576:SF10">
    <property type="entry name" value="SLL5057 PROTEIN"/>
    <property type="match status" value="1"/>
</dbReference>
<keyword evidence="11" id="KW-1185">Reference proteome</keyword>
<comment type="similarity">
    <text evidence="2">Belongs to the bacterial sugar transferase family.</text>
</comment>
<dbReference type="RefSeq" id="WP_182666454.1">
    <property type="nucleotide sequence ID" value="NZ_VKHS01000675.1"/>
</dbReference>
<evidence type="ECO:0000313" key="10">
    <source>
        <dbReference type="EMBL" id="MBB0231902.1"/>
    </source>
</evidence>
<evidence type="ECO:0000313" key="11">
    <source>
        <dbReference type="Proteomes" id="UP000530234"/>
    </source>
</evidence>
<feature type="transmembrane region" description="Helical" evidence="8">
    <location>
        <begin position="96"/>
        <end position="117"/>
    </location>
</feature>
<organism evidence="10 11">
    <name type="scientific">Streptomyces calidiresistens</name>
    <dbReference type="NCBI Taxonomy" id="1485586"/>
    <lineage>
        <taxon>Bacteria</taxon>
        <taxon>Bacillati</taxon>
        <taxon>Actinomycetota</taxon>
        <taxon>Actinomycetes</taxon>
        <taxon>Kitasatosporales</taxon>
        <taxon>Streptomycetaceae</taxon>
        <taxon>Streptomyces</taxon>
    </lineage>
</organism>
<sequence length="502" mass="53344">MSRTTRTTRTTRREDTGAGRPPLRGLPGDTGARGRGYAPLAIASDALGVLVPVAGVYHATGQSRPVLSAVVACAAWLVIRAGHLRYVRRVIGESRGLVAAAHDWALLVGVLALLRVLTGENSAIGAALVALLPALFLSALTGALIHGRLTARRRAAEAVRRVLVVGEAGPVGDVTARLAARTDHPYVVVGAVPVGAGTPAGGLPVTGRLTAGPVPERPSPAEGDPDEGVVTGAARRCGADLVLVVPGSRLAGERLRRLAWQVQDAGLPLMISSGLSEVSPRRVLVSTAAGLQLIQILAPARGGPPLLVKHVLDRVGAALGLFLLAPLFALIALAVRLDSRGPVFFRQRRIGHRGVPFEMWKFRSMVPDADRLRGTLEEANEQSGPLFKMRRDPRVTRVGRLLRRSSLDELPQLWNVLRGEMSLVGPRPPLPEEVARYGPVEHRRLEVRPGLTGPWQVGGRSDLSWEESLALDLSYTDNWSLTGDLDVLARTARAVAGGRGAY</sequence>
<feature type="domain" description="Bacterial sugar transferase" evidence="9">
    <location>
        <begin position="309"/>
        <end position="495"/>
    </location>
</feature>
<accession>A0A7W3T6K8</accession>
<feature type="transmembrane region" description="Helical" evidence="8">
    <location>
        <begin position="315"/>
        <end position="337"/>
    </location>
</feature>
<dbReference type="AlphaFoldDB" id="A0A7W3T6K8"/>
<evidence type="ECO:0000256" key="3">
    <source>
        <dbReference type="ARBA" id="ARBA00022679"/>
    </source>
</evidence>
<evidence type="ECO:0000256" key="4">
    <source>
        <dbReference type="ARBA" id="ARBA00022692"/>
    </source>
</evidence>
<evidence type="ECO:0000256" key="6">
    <source>
        <dbReference type="ARBA" id="ARBA00023136"/>
    </source>
</evidence>
<feature type="transmembrane region" description="Helical" evidence="8">
    <location>
        <begin position="123"/>
        <end position="145"/>
    </location>
</feature>
<reference evidence="11" key="1">
    <citation type="submission" date="2019-10" db="EMBL/GenBank/DDBJ databases">
        <title>Streptomyces sp. nov., a novel actinobacterium isolated from alkaline environment.</title>
        <authorList>
            <person name="Golinska P."/>
        </authorList>
    </citation>
    <scope>NUCLEOTIDE SEQUENCE [LARGE SCALE GENOMIC DNA]</scope>
    <source>
        <strain evidence="11">DSM 42108</strain>
    </source>
</reference>
<feature type="transmembrane region" description="Helical" evidence="8">
    <location>
        <begin position="66"/>
        <end position="84"/>
    </location>
</feature>
<evidence type="ECO:0000256" key="8">
    <source>
        <dbReference type="SAM" id="Phobius"/>
    </source>
</evidence>
<evidence type="ECO:0000256" key="5">
    <source>
        <dbReference type="ARBA" id="ARBA00022989"/>
    </source>
</evidence>
<comment type="subcellular location">
    <subcellularLocation>
        <location evidence="1">Membrane</location>
        <topology evidence="1">Multi-pass membrane protein</topology>
    </subcellularLocation>
</comment>
<name>A0A7W3T6K8_9ACTN</name>
<protein>
    <submittedName>
        <fullName evidence="10">Exopolysaccharide biosynthesis polyprenyl glycosylphosphotransferase</fullName>
    </submittedName>
</protein>
<dbReference type="GO" id="GO:0016780">
    <property type="term" value="F:phosphotransferase activity, for other substituted phosphate groups"/>
    <property type="evidence" value="ECO:0007669"/>
    <property type="project" value="TreeGrafter"/>
</dbReference>
<dbReference type="Pfam" id="PF02397">
    <property type="entry name" value="Bac_transf"/>
    <property type="match status" value="1"/>
</dbReference>
<dbReference type="InterPro" id="IPR003362">
    <property type="entry name" value="Bact_transf"/>
</dbReference>
<dbReference type="Proteomes" id="UP000530234">
    <property type="component" value="Unassembled WGS sequence"/>
</dbReference>
<evidence type="ECO:0000256" key="1">
    <source>
        <dbReference type="ARBA" id="ARBA00004141"/>
    </source>
</evidence>
<dbReference type="EMBL" id="VKHS01000675">
    <property type="protein sequence ID" value="MBB0231902.1"/>
    <property type="molecule type" value="Genomic_DNA"/>
</dbReference>
<keyword evidence="5 8" id="KW-1133">Transmembrane helix</keyword>
<feature type="transmembrane region" description="Helical" evidence="8">
    <location>
        <begin position="40"/>
        <end position="60"/>
    </location>
</feature>
<evidence type="ECO:0000259" key="9">
    <source>
        <dbReference type="Pfam" id="PF02397"/>
    </source>
</evidence>
<dbReference type="InterPro" id="IPR017475">
    <property type="entry name" value="EPS_sugar_tfrase"/>
</dbReference>
<evidence type="ECO:0000256" key="7">
    <source>
        <dbReference type="SAM" id="MobiDB-lite"/>
    </source>
</evidence>
<dbReference type="NCBIfam" id="TIGR03025">
    <property type="entry name" value="EPS_sugtrans"/>
    <property type="match status" value="1"/>
</dbReference>
<dbReference type="GO" id="GO:0016020">
    <property type="term" value="C:membrane"/>
    <property type="evidence" value="ECO:0007669"/>
    <property type="project" value="UniProtKB-SubCell"/>
</dbReference>
<comment type="caution">
    <text evidence="10">The sequence shown here is derived from an EMBL/GenBank/DDBJ whole genome shotgun (WGS) entry which is preliminary data.</text>
</comment>
<evidence type="ECO:0000256" key="2">
    <source>
        <dbReference type="ARBA" id="ARBA00006464"/>
    </source>
</evidence>
<keyword evidence="3 10" id="KW-0808">Transferase</keyword>
<dbReference type="PANTHER" id="PTHR30576">
    <property type="entry name" value="COLANIC BIOSYNTHESIS UDP-GLUCOSE LIPID CARRIER TRANSFERASE"/>
    <property type="match status" value="1"/>
</dbReference>
<proteinExistence type="inferred from homology"/>
<keyword evidence="4 8" id="KW-0812">Transmembrane</keyword>
<feature type="region of interest" description="Disordered" evidence="7">
    <location>
        <begin position="1"/>
        <end position="30"/>
    </location>
</feature>
<keyword evidence="6 8" id="KW-0472">Membrane</keyword>
<gene>
    <name evidence="10" type="ORF">FOE67_20975</name>
</gene>